<proteinExistence type="predicted"/>
<keyword evidence="1" id="KW-0863">Zinc-finger</keyword>
<dbReference type="GO" id="GO:0003676">
    <property type="term" value="F:nucleic acid binding"/>
    <property type="evidence" value="ECO:0007669"/>
    <property type="project" value="InterPro"/>
</dbReference>
<dbReference type="OrthoDB" id="2266637at2759"/>
<evidence type="ECO:0000259" key="3">
    <source>
        <dbReference type="PROSITE" id="PS50158"/>
    </source>
</evidence>
<gene>
    <name evidence="4" type="ORF">MEDL_55539</name>
</gene>
<dbReference type="Pfam" id="PF13358">
    <property type="entry name" value="DDE_3"/>
    <property type="match status" value="1"/>
</dbReference>
<dbReference type="InterPro" id="IPR038717">
    <property type="entry name" value="Tc1-like_DDE_dom"/>
</dbReference>
<comment type="caution">
    <text evidence="4">The sequence shown here is derived from an EMBL/GenBank/DDBJ whole genome shotgun (WGS) entry which is preliminary data.</text>
</comment>
<feature type="domain" description="CCHC-type" evidence="3">
    <location>
        <begin position="172"/>
        <end position="187"/>
    </location>
</feature>
<dbReference type="PROSITE" id="PS50158">
    <property type="entry name" value="ZF_CCHC"/>
    <property type="match status" value="1"/>
</dbReference>
<protein>
    <recommendedName>
        <fullName evidence="3">CCHC-type domain-containing protein</fullName>
    </recommendedName>
</protein>
<dbReference type="GO" id="GO:0008270">
    <property type="term" value="F:zinc ion binding"/>
    <property type="evidence" value="ECO:0007669"/>
    <property type="project" value="UniProtKB-KW"/>
</dbReference>
<accession>A0A8S3UJ24</accession>
<dbReference type="InterPro" id="IPR001878">
    <property type="entry name" value="Znf_CCHC"/>
</dbReference>
<evidence type="ECO:0000256" key="2">
    <source>
        <dbReference type="SAM" id="MobiDB-lite"/>
    </source>
</evidence>
<evidence type="ECO:0000256" key="1">
    <source>
        <dbReference type="PROSITE-ProRule" id="PRU00047"/>
    </source>
</evidence>
<organism evidence="4 5">
    <name type="scientific">Mytilus edulis</name>
    <name type="common">Blue mussel</name>
    <dbReference type="NCBI Taxonomy" id="6550"/>
    <lineage>
        <taxon>Eukaryota</taxon>
        <taxon>Metazoa</taxon>
        <taxon>Spiralia</taxon>
        <taxon>Lophotrochozoa</taxon>
        <taxon>Mollusca</taxon>
        <taxon>Bivalvia</taxon>
        <taxon>Autobranchia</taxon>
        <taxon>Pteriomorphia</taxon>
        <taxon>Mytilida</taxon>
        <taxon>Mytiloidea</taxon>
        <taxon>Mytilidae</taxon>
        <taxon>Mytilinae</taxon>
        <taxon>Mytilus</taxon>
    </lineage>
</organism>
<keyword evidence="1" id="KW-0479">Metal-binding</keyword>
<dbReference type="PANTHER" id="PTHR33939:SF1">
    <property type="entry name" value="DUF4371 DOMAIN-CONTAINING PROTEIN"/>
    <property type="match status" value="1"/>
</dbReference>
<dbReference type="AlphaFoldDB" id="A0A8S3UJ24"/>
<keyword evidence="1" id="KW-0862">Zinc</keyword>
<feature type="region of interest" description="Disordered" evidence="2">
    <location>
        <begin position="636"/>
        <end position="656"/>
    </location>
</feature>
<dbReference type="InterPro" id="IPR036875">
    <property type="entry name" value="Znf_CCHC_sf"/>
</dbReference>
<evidence type="ECO:0000313" key="5">
    <source>
        <dbReference type="Proteomes" id="UP000683360"/>
    </source>
</evidence>
<sequence length="682" mass="78179">MKKERKQKNLQLVQRKGHHCPLGVQMSAAVNPMCIAILGSHLKSRKRLTNAGKKLNRQSQNPMYELNSLQYDSYSVAGGLTMQNNTEKYENVNLDIYNHCNVGDSKMAASQQNVYDSAAGIYSHLNHGEIQTIMKTRMTISMDLIKTTTSSTGHLEIPRNQNIPFIRSSSHCSLCGEKGHNRRKCRKRPSQDTQGQTTKYCKVFNEHIGNEGKELSQSSIDLVCTVAVRLLDENSNATDHAVTERLAFLTGYSYGCVRSLILQLKDGAWPVKRQKGLKRTKNTIYDREIISAIHQSIEHLAKKGIFPTAQKIVRNLSFYKGVIISRSKLRRIMKAIGFEFRKSKSGHFFVEQTKEVIDWRLKYCRELKNLRDNEGFYPVYIDETYVNENHVFNKGWFYNGLTVKQKSGKGNRWILFHAGGANGWVQWKYKLFTAKKTADYHDSMNGKHFMEIFEELAKECQTIGKCVFIADNASYHKEVVNQECRKTYWTKTKAAQLKEMWLKGEIPGQLEMPCPKTAKAIREVIFANMPNGELKMSSIAAKYGHKVIFLPPYHPQLNPIEMAWALVKNYVANNNINHTFKMLKFLIEKGIDLVLKKQWEGLVKKARTWEDWYLFQGTHKEDEMEKFKRENPSLVFSVGDSSDSEDEDAEIENHDIPSSECISISEAISEGIDNDSDAYDLD</sequence>
<dbReference type="Proteomes" id="UP000683360">
    <property type="component" value="Unassembled WGS sequence"/>
</dbReference>
<name>A0A8S3UJ24_MYTED</name>
<dbReference type="PANTHER" id="PTHR33939">
    <property type="entry name" value="PROTEIN CBG22215"/>
    <property type="match status" value="1"/>
</dbReference>
<dbReference type="Gene3D" id="3.30.420.10">
    <property type="entry name" value="Ribonuclease H-like superfamily/Ribonuclease H"/>
    <property type="match status" value="1"/>
</dbReference>
<dbReference type="SUPFAM" id="SSF57756">
    <property type="entry name" value="Retrovirus zinc finger-like domains"/>
    <property type="match status" value="1"/>
</dbReference>
<reference evidence="4" key="1">
    <citation type="submission" date="2021-03" db="EMBL/GenBank/DDBJ databases">
        <authorList>
            <person name="Bekaert M."/>
        </authorList>
    </citation>
    <scope>NUCLEOTIDE SEQUENCE</scope>
</reference>
<dbReference type="EMBL" id="CAJPWZ010002701">
    <property type="protein sequence ID" value="CAG2243409.1"/>
    <property type="molecule type" value="Genomic_DNA"/>
</dbReference>
<keyword evidence="5" id="KW-1185">Reference proteome</keyword>
<dbReference type="InterPro" id="IPR036397">
    <property type="entry name" value="RNaseH_sf"/>
</dbReference>
<evidence type="ECO:0000313" key="4">
    <source>
        <dbReference type="EMBL" id="CAG2243409.1"/>
    </source>
</evidence>